<dbReference type="InterPro" id="IPR004714">
    <property type="entry name" value="Cyt_oxidase_maturation_cbb3"/>
</dbReference>
<dbReference type="EMBL" id="FNZR01000002">
    <property type="protein sequence ID" value="SEK75336.1"/>
    <property type="molecule type" value="Genomic_DNA"/>
</dbReference>
<keyword evidence="2" id="KW-0472">Membrane</keyword>
<keyword evidence="4" id="KW-1185">Reference proteome</keyword>
<proteinExistence type="predicted"/>
<evidence type="ECO:0000256" key="1">
    <source>
        <dbReference type="SAM" id="MobiDB-lite"/>
    </source>
</evidence>
<gene>
    <name evidence="3" type="ORF">SAMN05421740_102598</name>
</gene>
<organism evidence="3 4">
    <name type="scientific">Parapedobacter koreensis</name>
    <dbReference type="NCBI Taxonomy" id="332977"/>
    <lineage>
        <taxon>Bacteria</taxon>
        <taxon>Pseudomonadati</taxon>
        <taxon>Bacteroidota</taxon>
        <taxon>Sphingobacteriia</taxon>
        <taxon>Sphingobacteriales</taxon>
        <taxon>Sphingobacteriaceae</taxon>
        <taxon>Parapedobacter</taxon>
    </lineage>
</organism>
<dbReference type="Pfam" id="PF03597">
    <property type="entry name" value="FixS"/>
    <property type="match status" value="1"/>
</dbReference>
<dbReference type="PANTHER" id="PTHR41532:SF1">
    <property type="entry name" value="FIXS PROTEIN"/>
    <property type="match status" value="1"/>
</dbReference>
<feature type="region of interest" description="Disordered" evidence="1">
    <location>
        <begin position="46"/>
        <end position="71"/>
    </location>
</feature>
<reference evidence="4" key="1">
    <citation type="submission" date="2016-10" db="EMBL/GenBank/DDBJ databases">
        <authorList>
            <person name="Varghese N."/>
            <person name="Submissions S."/>
        </authorList>
    </citation>
    <scope>NUCLEOTIDE SEQUENCE [LARGE SCALE GENOMIC DNA]</scope>
    <source>
        <strain evidence="4">Jip14</strain>
    </source>
</reference>
<dbReference type="Proteomes" id="UP000198916">
    <property type="component" value="Unassembled WGS sequence"/>
</dbReference>
<evidence type="ECO:0000313" key="3">
    <source>
        <dbReference type="EMBL" id="SEK75336.1"/>
    </source>
</evidence>
<accession>A0A1H7JLW1</accession>
<feature type="compositionally biased region" description="Basic and acidic residues" evidence="1">
    <location>
        <begin position="56"/>
        <end position="71"/>
    </location>
</feature>
<name>A0A1H7JLW1_9SPHI</name>
<keyword evidence="2" id="KW-0812">Transmembrane</keyword>
<dbReference type="NCBIfam" id="TIGR00847">
    <property type="entry name" value="ccoS"/>
    <property type="match status" value="1"/>
</dbReference>
<protein>
    <submittedName>
        <fullName evidence="3">Cytochrome oxidase maturation protein, cbb3-type</fullName>
    </submittedName>
</protein>
<feature type="transmembrane region" description="Helical" evidence="2">
    <location>
        <begin position="6"/>
        <end position="25"/>
    </location>
</feature>
<dbReference type="AlphaFoldDB" id="A0A1H7JLW1"/>
<keyword evidence="2" id="KW-1133">Transmembrane helix</keyword>
<dbReference type="OrthoDB" id="9802763at2"/>
<evidence type="ECO:0000313" key="4">
    <source>
        <dbReference type="Proteomes" id="UP000198916"/>
    </source>
</evidence>
<sequence>MSAIFFLIGCSVFIALIFLAAFFWANKTGQHEDTYTPSVRILFDDEPMEESGGRSQELEIRDPELEAVRKP</sequence>
<evidence type="ECO:0000256" key="2">
    <source>
        <dbReference type="SAM" id="Phobius"/>
    </source>
</evidence>
<dbReference type="PANTHER" id="PTHR41532">
    <property type="entry name" value="FIXS PROTEIN"/>
    <property type="match status" value="1"/>
</dbReference>
<dbReference type="STRING" id="332977.SAMN05421740_102598"/>
<dbReference type="RefSeq" id="WP_090603913.1">
    <property type="nucleotide sequence ID" value="NZ_FNZR01000002.1"/>
</dbReference>